<dbReference type="FunFam" id="3.40.50.300:FF:000224">
    <property type="entry name" value="Energy-coupling factor transporter ATP-binding protein EcfA"/>
    <property type="match status" value="1"/>
</dbReference>
<keyword evidence="8" id="KW-1278">Translocase</keyword>
<dbReference type="InterPro" id="IPR022216">
    <property type="entry name" value="ABC_Co_transporter"/>
</dbReference>
<dbReference type="GO" id="GO:0015087">
    <property type="term" value="F:cobalt ion transmembrane transporter activity"/>
    <property type="evidence" value="ECO:0007669"/>
    <property type="project" value="UniProtKB-ARBA"/>
</dbReference>
<proteinExistence type="inferred from homology"/>
<dbReference type="InterPro" id="IPR003593">
    <property type="entry name" value="AAA+_ATPase"/>
</dbReference>
<keyword evidence="6" id="KW-0547">Nucleotide-binding</keyword>
<evidence type="ECO:0000256" key="6">
    <source>
        <dbReference type="ARBA" id="ARBA00022741"/>
    </source>
</evidence>
<evidence type="ECO:0000256" key="3">
    <source>
        <dbReference type="ARBA" id="ARBA00022448"/>
    </source>
</evidence>
<reference evidence="12 13" key="1">
    <citation type="submission" date="2016-10" db="EMBL/GenBank/DDBJ databases">
        <title>The whole genome sequencing and assembly of Aeribacillus pallidus KCTC3564 strain.</title>
        <authorList>
            <person name="Lee Y.-J."/>
            <person name="Park M.-K."/>
            <person name="Yi H."/>
            <person name="Bahn Y.-S."/>
            <person name="Kim J.F."/>
            <person name="Lee D.-W."/>
        </authorList>
    </citation>
    <scope>NUCLEOTIDE SEQUENCE [LARGE SCALE GENOMIC DNA]</scope>
    <source>
        <strain evidence="12 13">KCTC3564</strain>
    </source>
</reference>
<evidence type="ECO:0000256" key="8">
    <source>
        <dbReference type="ARBA" id="ARBA00022967"/>
    </source>
</evidence>
<evidence type="ECO:0000259" key="11">
    <source>
        <dbReference type="PROSITE" id="PS50893"/>
    </source>
</evidence>
<dbReference type="Proteomes" id="UP000214606">
    <property type="component" value="Chromosome"/>
</dbReference>
<evidence type="ECO:0000256" key="5">
    <source>
        <dbReference type="ARBA" id="ARBA00022737"/>
    </source>
</evidence>
<dbReference type="GO" id="GO:0043190">
    <property type="term" value="C:ATP-binding cassette (ABC) transporter complex"/>
    <property type="evidence" value="ECO:0007669"/>
    <property type="project" value="TreeGrafter"/>
</dbReference>
<dbReference type="EMBL" id="CP017703">
    <property type="protein sequence ID" value="ASS88884.1"/>
    <property type="molecule type" value="Genomic_DNA"/>
</dbReference>
<dbReference type="PROSITE" id="PS50893">
    <property type="entry name" value="ABC_TRANSPORTER_2"/>
    <property type="match status" value="2"/>
</dbReference>
<keyword evidence="3" id="KW-0813">Transport</keyword>
<dbReference type="InterPro" id="IPR003439">
    <property type="entry name" value="ABC_transporter-like_ATP-bd"/>
</dbReference>
<dbReference type="GO" id="GO:0005524">
    <property type="term" value="F:ATP binding"/>
    <property type="evidence" value="ECO:0007669"/>
    <property type="project" value="UniProtKB-KW"/>
</dbReference>
<name>A0A223E0U7_9BACI</name>
<keyword evidence="4" id="KW-1003">Cell membrane</keyword>
<dbReference type="AlphaFoldDB" id="A0A223E0U7"/>
<evidence type="ECO:0000256" key="4">
    <source>
        <dbReference type="ARBA" id="ARBA00022475"/>
    </source>
</evidence>
<dbReference type="Gene3D" id="3.40.50.300">
    <property type="entry name" value="P-loop containing nucleotide triphosphate hydrolases"/>
    <property type="match status" value="2"/>
</dbReference>
<feature type="domain" description="ABC transporter" evidence="11">
    <location>
        <begin position="302"/>
        <end position="535"/>
    </location>
</feature>
<sequence>MRKRVIEFHNFSFKYHSQKNPTLKNIHLNIYEGEKVLIVGPSGSGKSTIGHCINGLIPFSYKGEMTGSLKVMGQETKELNIFALSKMVGTVLQDPDGQFIGLTVGEDIAFALENDCIPQKEMFEIVKDASKMVEMDDYLPASVHHLSGGQKQRVSLAGVMVDKVDILLFDEPLANLDPATGKYAMALIDKIQKETNTTVVIIEHRLEDVLYRHVDRIIVVNDGSIVADMSPDQLLTTNILEETNIREPLYIKAVKYAGCELTEDMHPADFNQFKADLCRKNLLEWFEDSNPKTPSKEGKTILELKNISFSYSPGHETIKDVSFSINKGEMVSIVGKNGAGKSTITKLICGFEKPSSGSILFNGKDITNETIKERSLKIGMVMQNPNHMISKHMIFDEVALGLKVRGVAEAEIKERVDNTLKICGLYPFRNWPISALSFGQKKRVTIASILVLEPDIIILDEPTAGQDFRHYTDIMEFLVQLNRQGVTIMMITHDMHLMLEYTERAIVFAEGRKIADDLAVNVLSDIDIIKQANLKETSLYNLALKTGIPEPRKFVERFIEYDREVRQVGSRNAILY</sequence>
<evidence type="ECO:0000313" key="12">
    <source>
        <dbReference type="EMBL" id="ASS88884.1"/>
    </source>
</evidence>
<dbReference type="FunFam" id="3.40.50.300:FF:001422">
    <property type="entry name" value="Cobalt ABC transporter ATP-binding protein"/>
    <property type="match status" value="1"/>
</dbReference>
<gene>
    <name evidence="12" type="ORF">AP3564_00185</name>
</gene>
<dbReference type="RefSeq" id="WP_094244296.1">
    <property type="nucleotide sequence ID" value="NZ_CP017703.1"/>
</dbReference>
<comment type="function">
    <text evidence="10">Probably part of an ABC transporter complex. Responsible for energy coupling to the transport system.</text>
</comment>
<feature type="domain" description="ABC transporter" evidence="11">
    <location>
        <begin position="6"/>
        <end position="247"/>
    </location>
</feature>
<comment type="subcellular location">
    <subcellularLocation>
        <location evidence="1">Cell membrane</location>
        <topology evidence="1">Peripheral membrane protein</topology>
    </subcellularLocation>
</comment>
<dbReference type="SUPFAM" id="SSF52540">
    <property type="entry name" value="P-loop containing nucleoside triphosphate hydrolases"/>
    <property type="match status" value="2"/>
</dbReference>
<dbReference type="PROSITE" id="PS00211">
    <property type="entry name" value="ABC_TRANSPORTER_1"/>
    <property type="match status" value="2"/>
</dbReference>
<evidence type="ECO:0000256" key="1">
    <source>
        <dbReference type="ARBA" id="ARBA00004202"/>
    </source>
</evidence>
<dbReference type="GO" id="GO:0042626">
    <property type="term" value="F:ATPase-coupled transmembrane transporter activity"/>
    <property type="evidence" value="ECO:0007669"/>
    <property type="project" value="TreeGrafter"/>
</dbReference>
<comment type="similarity">
    <text evidence="2">Belongs to the ABC transporter superfamily.</text>
</comment>
<keyword evidence="7 12" id="KW-0067">ATP-binding</keyword>
<dbReference type="Pfam" id="PF12558">
    <property type="entry name" value="DUF3744"/>
    <property type="match status" value="1"/>
</dbReference>
<organism evidence="12 13">
    <name type="scientific">Aeribacillus pallidus</name>
    <dbReference type="NCBI Taxonomy" id="33936"/>
    <lineage>
        <taxon>Bacteria</taxon>
        <taxon>Bacillati</taxon>
        <taxon>Bacillota</taxon>
        <taxon>Bacilli</taxon>
        <taxon>Bacillales</taxon>
        <taxon>Bacillaceae</taxon>
        <taxon>Aeribacillus</taxon>
    </lineage>
</organism>
<evidence type="ECO:0000256" key="7">
    <source>
        <dbReference type="ARBA" id="ARBA00022840"/>
    </source>
</evidence>
<dbReference type="CDD" id="cd03225">
    <property type="entry name" value="ABC_cobalt_CbiO_domain1"/>
    <property type="match status" value="2"/>
</dbReference>
<accession>A0A223E0U7</accession>
<dbReference type="GO" id="GO:0016887">
    <property type="term" value="F:ATP hydrolysis activity"/>
    <property type="evidence" value="ECO:0007669"/>
    <property type="project" value="InterPro"/>
</dbReference>
<keyword evidence="9" id="KW-0472">Membrane</keyword>
<dbReference type="PANTHER" id="PTHR43553:SF26">
    <property type="entry name" value="ABC TRANSPORTER ATP-BINDING PROTEIN BC_2655-RELATED"/>
    <property type="match status" value="1"/>
</dbReference>
<dbReference type="PANTHER" id="PTHR43553">
    <property type="entry name" value="HEAVY METAL TRANSPORTER"/>
    <property type="match status" value="1"/>
</dbReference>
<evidence type="ECO:0000313" key="13">
    <source>
        <dbReference type="Proteomes" id="UP000214606"/>
    </source>
</evidence>
<dbReference type="SMART" id="SM00382">
    <property type="entry name" value="AAA"/>
    <property type="match status" value="2"/>
</dbReference>
<protein>
    <submittedName>
        <fullName evidence="12">Heme ABC transporter ATP-binding protein</fullName>
    </submittedName>
</protein>
<evidence type="ECO:0000256" key="2">
    <source>
        <dbReference type="ARBA" id="ARBA00005417"/>
    </source>
</evidence>
<dbReference type="KEGG" id="apak:AP3564_00185"/>
<dbReference type="InterPro" id="IPR050095">
    <property type="entry name" value="ECF_ABC_transporter_ATP-bd"/>
</dbReference>
<evidence type="ECO:0000256" key="9">
    <source>
        <dbReference type="ARBA" id="ARBA00023136"/>
    </source>
</evidence>
<keyword evidence="5" id="KW-0677">Repeat</keyword>
<dbReference type="Pfam" id="PF00005">
    <property type="entry name" value="ABC_tran"/>
    <property type="match status" value="2"/>
</dbReference>
<dbReference type="NCBIfam" id="NF010167">
    <property type="entry name" value="PRK13648.1"/>
    <property type="match status" value="2"/>
</dbReference>
<dbReference type="InterPro" id="IPR027417">
    <property type="entry name" value="P-loop_NTPase"/>
</dbReference>
<evidence type="ECO:0000256" key="10">
    <source>
        <dbReference type="ARBA" id="ARBA00025157"/>
    </source>
</evidence>
<dbReference type="InterPro" id="IPR015856">
    <property type="entry name" value="ABC_transpr_CbiO/EcfA_su"/>
</dbReference>
<dbReference type="InterPro" id="IPR017871">
    <property type="entry name" value="ABC_transporter-like_CS"/>
</dbReference>